<evidence type="ECO:0000313" key="12">
    <source>
        <dbReference type="Proteomes" id="UP000694620"/>
    </source>
</evidence>
<evidence type="ECO:0000256" key="8">
    <source>
        <dbReference type="ARBA" id="ARBA00023242"/>
    </source>
</evidence>
<dbReference type="Pfam" id="PF00096">
    <property type="entry name" value="zf-C2H2"/>
    <property type="match status" value="4"/>
</dbReference>
<keyword evidence="12" id="KW-1185">Reference proteome</keyword>
<feature type="domain" description="C2H2-type" evidence="10">
    <location>
        <begin position="281"/>
        <end position="308"/>
    </location>
</feature>
<dbReference type="OrthoDB" id="8922241at2759"/>
<keyword evidence="8" id="KW-0539">Nucleus</keyword>
<organism evidence="11 12">
    <name type="scientific">Erpetoichthys calabaricus</name>
    <name type="common">Rope fish</name>
    <name type="synonym">Calamoichthys calabaricus</name>
    <dbReference type="NCBI Taxonomy" id="27687"/>
    <lineage>
        <taxon>Eukaryota</taxon>
        <taxon>Metazoa</taxon>
        <taxon>Chordata</taxon>
        <taxon>Craniata</taxon>
        <taxon>Vertebrata</taxon>
        <taxon>Euteleostomi</taxon>
        <taxon>Actinopterygii</taxon>
        <taxon>Polypteriformes</taxon>
        <taxon>Polypteridae</taxon>
        <taxon>Erpetoichthys</taxon>
    </lineage>
</organism>
<evidence type="ECO:0000313" key="11">
    <source>
        <dbReference type="Ensembl" id="ENSECRP00000003774.1"/>
    </source>
</evidence>
<dbReference type="InterPro" id="IPR036236">
    <property type="entry name" value="Znf_C2H2_sf"/>
</dbReference>
<proteinExistence type="predicted"/>
<dbReference type="FunFam" id="3.30.160.60:FF:000352">
    <property type="entry name" value="zinc finger protein 3 homolog"/>
    <property type="match status" value="1"/>
</dbReference>
<dbReference type="FunFam" id="3.30.160.60:FF:002343">
    <property type="entry name" value="Zinc finger protein 33A"/>
    <property type="match status" value="2"/>
</dbReference>
<dbReference type="Ensembl" id="ENSECRT00000003835.1">
    <property type="protein sequence ID" value="ENSECRP00000003774.1"/>
    <property type="gene ID" value="ENSECRG00000002595.1"/>
</dbReference>
<dbReference type="PROSITE" id="PS50157">
    <property type="entry name" value="ZINC_FINGER_C2H2_2"/>
    <property type="match status" value="6"/>
</dbReference>
<evidence type="ECO:0000256" key="2">
    <source>
        <dbReference type="ARBA" id="ARBA00022723"/>
    </source>
</evidence>
<reference evidence="11" key="1">
    <citation type="submission" date="2021-06" db="EMBL/GenBank/DDBJ databases">
        <authorList>
            <consortium name="Wellcome Sanger Institute Data Sharing"/>
        </authorList>
    </citation>
    <scope>NUCLEOTIDE SEQUENCE [LARGE SCALE GENOMIC DNA]</scope>
</reference>
<evidence type="ECO:0000256" key="1">
    <source>
        <dbReference type="ARBA" id="ARBA00004123"/>
    </source>
</evidence>
<dbReference type="GeneTree" id="ENSGT00940000154715"/>
<dbReference type="RefSeq" id="XP_028681087.1">
    <property type="nucleotide sequence ID" value="XM_028825254.2"/>
</dbReference>
<dbReference type="InterPro" id="IPR013087">
    <property type="entry name" value="Znf_C2H2_type"/>
</dbReference>
<dbReference type="GO" id="GO:0000981">
    <property type="term" value="F:DNA-binding transcription factor activity, RNA polymerase II-specific"/>
    <property type="evidence" value="ECO:0007669"/>
    <property type="project" value="TreeGrafter"/>
</dbReference>
<dbReference type="FunFam" id="3.30.160.60:FF:001155">
    <property type="entry name" value="Zinc finger 30C"/>
    <property type="match status" value="1"/>
</dbReference>
<evidence type="ECO:0000256" key="7">
    <source>
        <dbReference type="ARBA" id="ARBA00023163"/>
    </source>
</evidence>
<dbReference type="Gene3D" id="3.30.160.60">
    <property type="entry name" value="Classic Zinc Finger"/>
    <property type="match status" value="6"/>
</dbReference>
<dbReference type="PANTHER" id="PTHR14196">
    <property type="entry name" value="ODD-SKIPPED - RELATED"/>
    <property type="match status" value="1"/>
</dbReference>
<evidence type="ECO:0000256" key="6">
    <source>
        <dbReference type="ARBA" id="ARBA00023015"/>
    </source>
</evidence>
<evidence type="ECO:0000256" key="9">
    <source>
        <dbReference type="PROSITE-ProRule" id="PRU00042"/>
    </source>
</evidence>
<keyword evidence="7" id="KW-0804">Transcription</keyword>
<protein>
    <submittedName>
        <fullName evidence="11">Gastrula zinc finger protein XlCGF7.1-like</fullName>
    </submittedName>
</protein>
<comment type="subcellular location">
    <subcellularLocation>
        <location evidence="1">Nucleus</location>
    </subcellularLocation>
</comment>
<dbReference type="FunFam" id="3.30.160.60:FF:001270">
    <property type="entry name" value="zinc finger protein 583 isoform X1"/>
    <property type="match status" value="1"/>
</dbReference>
<dbReference type="SMART" id="SM00355">
    <property type="entry name" value="ZnF_C2H2"/>
    <property type="match status" value="6"/>
</dbReference>
<dbReference type="FunFam" id="3.30.160.60:FF:001949">
    <property type="entry name" value="zinc finger protein 62 homolog isoform X2"/>
    <property type="match status" value="1"/>
</dbReference>
<dbReference type="GO" id="GO:0000977">
    <property type="term" value="F:RNA polymerase II transcription regulatory region sequence-specific DNA binding"/>
    <property type="evidence" value="ECO:0007669"/>
    <property type="project" value="TreeGrafter"/>
</dbReference>
<dbReference type="AlphaFoldDB" id="A0A8C4X4B1"/>
<reference evidence="11" key="2">
    <citation type="submission" date="2025-08" db="UniProtKB">
        <authorList>
            <consortium name="Ensembl"/>
        </authorList>
    </citation>
    <scope>IDENTIFICATION</scope>
</reference>
<dbReference type="GO" id="GO:0008270">
    <property type="term" value="F:zinc ion binding"/>
    <property type="evidence" value="ECO:0007669"/>
    <property type="project" value="UniProtKB-KW"/>
</dbReference>
<evidence type="ECO:0000256" key="4">
    <source>
        <dbReference type="ARBA" id="ARBA00022771"/>
    </source>
</evidence>
<feature type="domain" description="C2H2-type" evidence="10">
    <location>
        <begin position="253"/>
        <end position="280"/>
    </location>
</feature>
<feature type="domain" description="C2H2-type" evidence="10">
    <location>
        <begin position="197"/>
        <end position="224"/>
    </location>
</feature>
<keyword evidence="6" id="KW-0805">Transcription regulation</keyword>
<dbReference type="InterPro" id="IPR050717">
    <property type="entry name" value="C2H2-ZF_Transcription_Reg"/>
</dbReference>
<keyword evidence="4 9" id="KW-0863">Zinc-finger</keyword>
<keyword evidence="5" id="KW-0862">Zinc</keyword>
<dbReference type="GeneID" id="114669127"/>
<name>A0A8C4X4B1_ERPCA</name>
<feature type="domain" description="C2H2-type" evidence="10">
    <location>
        <begin position="225"/>
        <end position="252"/>
    </location>
</feature>
<reference evidence="11" key="3">
    <citation type="submission" date="2025-09" db="UniProtKB">
        <authorList>
            <consortium name="Ensembl"/>
        </authorList>
    </citation>
    <scope>IDENTIFICATION</scope>
</reference>
<dbReference type="GO" id="GO:0005634">
    <property type="term" value="C:nucleus"/>
    <property type="evidence" value="ECO:0007669"/>
    <property type="project" value="UniProtKB-SubCell"/>
</dbReference>
<keyword evidence="2" id="KW-0479">Metal-binding</keyword>
<dbReference type="RefSeq" id="XP_051783251.1">
    <property type="nucleotide sequence ID" value="XM_051927291.1"/>
</dbReference>
<evidence type="ECO:0000259" key="10">
    <source>
        <dbReference type="PROSITE" id="PS50157"/>
    </source>
</evidence>
<feature type="domain" description="C2H2-type" evidence="10">
    <location>
        <begin position="169"/>
        <end position="196"/>
    </location>
</feature>
<feature type="domain" description="C2H2-type" evidence="10">
    <location>
        <begin position="141"/>
        <end position="168"/>
    </location>
</feature>
<dbReference type="PROSITE" id="PS00028">
    <property type="entry name" value="ZINC_FINGER_C2H2_1"/>
    <property type="match status" value="6"/>
</dbReference>
<sequence>MDVKEETCEADINIMKQWAVRVKVEEDSGWESVHLKQERLCIKEEDCDLGSVGIKEEVEETTISIETHKYERVEEDDLPDGCQGGAVAGFVSSQGRRCSSIKVKSESLQSDTKRTDEVPTVRTLEDQTSPTNKSGERIKPHCCSECGKQFSHRCTLLRHIRIHTGEKLYSCFECGREFLQRSHLESHIRIHTGEKPYCCFECGREFSERSHLQSHTKIHTGEKPYCCLQCGKQFCRRSHLWRHIKIHTGEKPYSCSDCGKKFLTMSNLRSHTRIHTGEKPYCCSECGKRFAHLNSLKMHSSVHIGEKEEILKD</sequence>
<accession>A0A8C4X4B1</accession>
<evidence type="ECO:0000256" key="5">
    <source>
        <dbReference type="ARBA" id="ARBA00022833"/>
    </source>
</evidence>
<evidence type="ECO:0000256" key="3">
    <source>
        <dbReference type="ARBA" id="ARBA00022737"/>
    </source>
</evidence>
<dbReference type="SUPFAM" id="SSF57667">
    <property type="entry name" value="beta-beta-alpha zinc fingers"/>
    <property type="match status" value="3"/>
</dbReference>
<keyword evidence="3" id="KW-0677">Repeat</keyword>
<gene>
    <name evidence="11" type="primary">LOC114669127</name>
</gene>
<dbReference type="PANTHER" id="PTHR14196:SF12">
    <property type="entry name" value="ZINC FINGER PROTEIN 208-LIKE"/>
    <property type="match status" value="1"/>
</dbReference>
<dbReference type="Proteomes" id="UP000694620">
    <property type="component" value="Chromosome 1"/>
</dbReference>